<proteinExistence type="predicted"/>
<dbReference type="RefSeq" id="WP_068027227.1">
    <property type="nucleotide sequence ID" value="NZ_QQAZ01000020.1"/>
</dbReference>
<protein>
    <submittedName>
        <fullName evidence="1">Uncharacterized protein</fullName>
    </submittedName>
</protein>
<evidence type="ECO:0000313" key="1">
    <source>
        <dbReference type="EMBL" id="RDI43536.1"/>
    </source>
</evidence>
<accession>A0A370GJY0</accession>
<comment type="caution">
    <text evidence="1">The sequence shown here is derived from an EMBL/GenBank/DDBJ whole genome shotgun (WGS) entry which is preliminary data.</text>
</comment>
<organism evidence="1 2">
    <name type="scientific">Nocardia mexicana</name>
    <dbReference type="NCBI Taxonomy" id="279262"/>
    <lineage>
        <taxon>Bacteria</taxon>
        <taxon>Bacillati</taxon>
        <taxon>Actinomycetota</taxon>
        <taxon>Actinomycetes</taxon>
        <taxon>Mycobacteriales</taxon>
        <taxon>Nocardiaceae</taxon>
        <taxon>Nocardia</taxon>
    </lineage>
</organism>
<reference evidence="1 2" key="1">
    <citation type="submission" date="2018-07" db="EMBL/GenBank/DDBJ databases">
        <title>Genomic Encyclopedia of Type Strains, Phase IV (KMG-IV): sequencing the most valuable type-strain genomes for metagenomic binning, comparative biology and taxonomic classification.</title>
        <authorList>
            <person name="Goeker M."/>
        </authorList>
    </citation>
    <scope>NUCLEOTIDE SEQUENCE [LARGE SCALE GENOMIC DNA]</scope>
    <source>
        <strain evidence="1 2">DSM 44952</strain>
    </source>
</reference>
<dbReference type="AlphaFoldDB" id="A0A370GJY0"/>
<keyword evidence="2" id="KW-1185">Reference proteome</keyword>
<evidence type="ECO:0000313" key="2">
    <source>
        <dbReference type="Proteomes" id="UP000255355"/>
    </source>
</evidence>
<sequence length="90" mass="10026">MFNIAFEPQRPVRGSAEYKPVDSSRLMNVANLSPVMRCMISATRYPECHGVIGGYTRLDPTRRSGEPLRNPLTGSEIRVIDVEESAWSGT</sequence>
<name>A0A370GJY0_9NOCA</name>
<gene>
    <name evidence="1" type="ORF">DFR68_1203</name>
</gene>
<dbReference type="EMBL" id="QQAZ01000020">
    <property type="protein sequence ID" value="RDI43536.1"/>
    <property type="molecule type" value="Genomic_DNA"/>
</dbReference>
<dbReference type="Proteomes" id="UP000255355">
    <property type="component" value="Unassembled WGS sequence"/>
</dbReference>